<dbReference type="EMBL" id="WNYA01015578">
    <property type="protein sequence ID" value="KAG8539233.1"/>
    <property type="molecule type" value="Genomic_DNA"/>
</dbReference>
<name>A0AAV6YZQ0_ENGPU</name>
<evidence type="ECO:0000313" key="2">
    <source>
        <dbReference type="Proteomes" id="UP000824782"/>
    </source>
</evidence>
<dbReference type="Gene3D" id="3.30.420.10">
    <property type="entry name" value="Ribonuclease H-like superfamily/Ribonuclease H"/>
    <property type="match status" value="1"/>
</dbReference>
<sequence>MCYVQTNLSYGSHRRTFVRHKDAGRCLMRSVKHGGGHVMVWGCFGAGKVGEFNTTKLCMNYLGKKQQLVSICNGVVRSPDLNPIELLLDQHDRMVCKKCPSSRSNLWEELLKAWAKISPDCHSKLTARGQKGRFFIESKNL</sequence>
<dbReference type="AlphaFoldDB" id="A0AAV6YZQ0"/>
<protein>
    <submittedName>
        <fullName evidence="1">Uncharacterized protein</fullName>
    </submittedName>
</protein>
<proteinExistence type="predicted"/>
<evidence type="ECO:0000313" key="1">
    <source>
        <dbReference type="EMBL" id="KAG8539233.1"/>
    </source>
</evidence>
<gene>
    <name evidence="1" type="ORF">GDO81_021184</name>
</gene>
<dbReference type="InterPro" id="IPR036397">
    <property type="entry name" value="RNaseH_sf"/>
</dbReference>
<comment type="caution">
    <text evidence="1">The sequence shown here is derived from an EMBL/GenBank/DDBJ whole genome shotgun (WGS) entry which is preliminary data.</text>
</comment>
<dbReference type="GO" id="GO:0003676">
    <property type="term" value="F:nucleic acid binding"/>
    <property type="evidence" value="ECO:0007669"/>
    <property type="project" value="InterPro"/>
</dbReference>
<keyword evidence="2" id="KW-1185">Reference proteome</keyword>
<organism evidence="1 2">
    <name type="scientific">Engystomops pustulosus</name>
    <name type="common">Tungara frog</name>
    <name type="synonym">Physalaemus pustulosus</name>
    <dbReference type="NCBI Taxonomy" id="76066"/>
    <lineage>
        <taxon>Eukaryota</taxon>
        <taxon>Metazoa</taxon>
        <taxon>Chordata</taxon>
        <taxon>Craniata</taxon>
        <taxon>Vertebrata</taxon>
        <taxon>Euteleostomi</taxon>
        <taxon>Amphibia</taxon>
        <taxon>Batrachia</taxon>
        <taxon>Anura</taxon>
        <taxon>Neobatrachia</taxon>
        <taxon>Hyloidea</taxon>
        <taxon>Leptodactylidae</taxon>
        <taxon>Leiuperinae</taxon>
        <taxon>Engystomops</taxon>
    </lineage>
</organism>
<dbReference type="Proteomes" id="UP000824782">
    <property type="component" value="Unassembled WGS sequence"/>
</dbReference>
<accession>A0AAV6YZQ0</accession>
<reference evidence="1" key="1">
    <citation type="thesis" date="2020" institute="ProQuest LLC" country="789 East Eisenhower Parkway, Ann Arbor, MI, USA">
        <title>Comparative Genomics and Chromosome Evolution.</title>
        <authorList>
            <person name="Mudd A.B."/>
        </authorList>
    </citation>
    <scope>NUCLEOTIDE SEQUENCE</scope>
    <source>
        <strain evidence="1">237g6f4</strain>
        <tissue evidence="1">Blood</tissue>
    </source>
</reference>